<evidence type="ECO:0000313" key="4">
    <source>
        <dbReference type="Proteomes" id="UP000091967"/>
    </source>
</evidence>
<feature type="region of interest" description="Disordered" evidence="1">
    <location>
        <begin position="465"/>
        <end position="495"/>
    </location>
</feature>
<sequence>MAAVLPSEDNSYFAASSLRRSHSHSTFISSASPYFPSSHLSEHYQPASKSSAEFNSSSTSSSPHTAHADSVDLSYSSTPTTNLPIASDYDTIGIVELPEGNFMFPSFAQEKLYVHPEIRPDTRHDDNLELPPSPREGDSYAASLAEHESSEEVSHETSGPETLEHEKFEHAEDDTAVSSRPSRQVDYLSHEWREEDIWSSWRYVVTRRGEFPNSARLENASWRAWIKAKNNLKTIPPNPSIGLPPYSSPFISIEILTSTRLKDCDVTWLYGPLQSGPKNLHPTYTEPLSVPLSNADSLLNPNKKSILKKRSISEVMFQRSLSTASLLKQATAAVKAQETRGILRLYLGRSSTDCFAYPFASCRLSEERKSIAPSVESSRIASPSSERKHIHFNEQVKQCIAIEAKDNKDMINDHYSFDSDLDHGVMIRRVGTKKRPISRRKTLKPKLAAEGKTIAMLPSTTLKYREDTPESQETAMKHSQSLLMPPSSSQKTLRPVKQSGRFFFVEEDDDSLDKVLLNPTQGGHYPPNEDTNGDLNRFTSSGNLCEEPACMRRTPSGMFMLYEESGLKYRDGIFGHVIDTVNTARDIAHVIWNIGWKK</sequence>
<dbReference type="PANTHER" id="PTHR28051:SF1">
    <property type="entry name" value="PROTEIN MTL1-RELATED"/>
    <property type="match status" value="1"/>
</dbReference>
<organism evidence="3 4">
    <name type="scientific">Fusarium poae</name>
    <dbReference type="NCBI Taxonomy" id="36050"/>
    <lineage>
        <taxon>Eukaryota</taxon>
        <taxon>Fungi</taxon>
        <taxon>Dikarya</taxon>
        <taxon>Ascomycota</taxon>
        <taxon>Pezizomycotina</taxon>
        <taxon>Sordariomycetes</taxon>
        <taxon>Hypocreomycetidae</taxon>
        <taxon>Hypocreales</taxon>
        <taxon>Nectriaceae</taxon>
        <taxon>Fusarium</taxon>
    </lineage>
</organism>
<feature type="compositionally biased region" description="Low complexity" evidence="1">
    <location>
        <begin position="47"/>
        <end position="65"/>
    </location>
</feature>
<keyword evidence="4" id="KW-1185">Reference proteome</keyword>
<gene>
    <name evidence="3" type="ORF">FPOA_13252</name>
</gene>
<dbReference type="InterPro" id="IPR052292">
    <property type="entry name" value="Glucose_repression_reg"/>
</dbReference>
<dbReference type="GO" id="GO:0042149">
    <property type="term" value="P:cellular response to glucose starvation"/>
    <property type="evidence" value="ECO:0007669"/>
    <property type="project" value="TreeGrafter"/>
</dbReference>
<comment type="caution">
    <text evidence="3">The sequence shown here is derived from an EMBL/GenBank/DDBJ whole genome shotgun (WGS) entry which is preliminary data.</text>
</comment>
<feature type="domain" description="Nitrogen regulatory protein areA GATA-like" evidence="2">
    <location>
        <begin position="200"/>
        <end position="227"/>
    </location>
</feature>
<dbReference type="EMBL" id="LYXU01000116">
    <property type="protein sequence ID" value="OBS16058.1"/>
    <property type="molecule type" value="Genomic_DNA"/>
</dbReference>
<dbReference type="GO" id="GO:0005773">
    <property type="term" value="C:vacuole"/>
    <property type="evidence" value="ECO:0007669"/>
    <property type="project" value="GOC"/>
</dbReference>
<dbReference type="AlphaFoldDB" id="A0A1B8A6H5"/>
<reference evidence="3 4" key="1">
    <citation type="submission" date="2016-06" db="EMBL/GenBank/DDBJ databases">
        <title>Living apart together: crosstalk between the core and supernumerary genomes in a fungal plant pathogen.</title>
        <authorList>
            <person name="Vanheule A."/>
            <person name="Audenaert K."/>
            <person name="Warris S."/>
            <person name="Van De Geest H."/>
            <person name="Schijlen E."/>
            <person name="Hofte M."/>
            <person name="De Saeger S."/>
            <person name="Haesaert G."/>
            <person name="Waalwijk C."/>
            <person name="Van Der Lee T."/>
        </authorList>
    </citation>
    <scope>NUCLEOTIDE SEQUENCE [LARGE SCALE GENOMIC DNA]</scope>
    <source>
        <strain evidence="3 4">2516</strain>
    </source>
</reference>
<dbReference type="STRING" id="36050.A0A1B8A6H5"/>
<dbReference type="PANTHER" id="PTHR28051">
    <property type="entry name" value="PROTEIN MTL1-RELATED"/>
    <property type="match status" value="1"/>
</dbReference>
<feature type="compositionally biased region" description="Low complexity" evidence="1">
    <location>
        <begin position="479"/>
        <end position="490"/>
    </location>
</feature>
<feature type="region of interest" description="Disordered" evidence="1">
    <location>
        <begin position="119"/>
        <end position="164"/>
    </location>
</feature>
<feature type="compositionally biased region" description="Basic and acidic residues" evidence="1">
    <location>
        <begin position="145"/>
        <end position="155"/>
    </location>
</feature>
<dbReference type="Pfam" id="PF08550">
    <property type="entry name" value="GATA_AreA"/>
    <property type="match status" value="1"/>
</dbReference>
<evidence type="ECO:0000256" key="1">
    <source>
        <dbReference type="SAM" id="MobiDB-lite"/>
    </source>
</evidence>
<dbReference type="Proteomes" id="UP000091967">
    <property type="component" value="Unassembled WGS sequence"/>
</dbReference>
<evidence type="ECO:0000259" key="2">
    <source>
        <dbReference type="Pfam" id="PF08550"/>
    </source>
</evidence>
<dbReference type="InterPro" id="IPR013860">
    <property type="entry name" value="AreA_GATA"/>
</dbReference>
<protein>
    <recommendedName>
        <fullName evidence="2">Nitrogen regulatory protein areA GATA-like domain-containing protein</fullName>
    </recommendedName>
</protein>
<dbReference type="GO" id="GO:0007039">
    <property type="term" value="P:protein catabolic process in the vacuole"/>
    <property type="evidence" value="ECO:0007669"/>
    <property type="project" value="TreeGrafter"/>
</dbReference>
<evidence type="ECO:0000313" key="3">
    <source>
        <dbReference type="EMBL" id="OBS16058.1"/>
    </source>
</evidence>
<name>A0A1B8A6H5_FUSPO</name>
<accession>A0A1B8A6H5</accession>
<proteinExistence type="predicted"/>
<feature type="region of interest" description="Disordered" evidence="1">
    <location>
        <begin position="39"/>
        <end position="75"/>
    </location>
</feature>